<accession>A0A2W7QYK7</accession>
<feature type="region of interest" description="Disordered" evidence="1">
    <location>
        <begin position="8"/>
        <end position="30"/>
    </location>
</feature>
<evidence type="ECO:0000313" key="2">
    <source>
        <dbReference type="EMBL" id="PZX46849.1"/>
    </source>
</evidence>
<keyword evidence="3" id="KW-1185">Reference proteome</keyword>
<evidence type="ECO:0000256" key="1">
    <source>
        <dbReference type="SAM" id="MobiDB-lite"/>
    </source>
</evidence>
<comment type="caution">
    <text evidence="2">The sequence shown here is derived from an EMBL/GenBank/DDBJ whole genome shotgun (WGS) entry which is preliminary data.</text>
</comment>
<dbReference type="EMBL" id="QKZT01000029">
    <property type="protein sequence ID" value="PZX46849.1"/>
    <property type="molecule type" value="Genomic_DNA"/>
</dbReference>
<dbReference type="AlphaFoldDB" id="A0A2W7QYK7"/>
<evidence type="ECO:0000313" key="3">
    <source>
        <dbReference type="Proteomes" id="UP000248882"/>
    </source>
</evidence>
<protein>
    <submittedName>
        <fullName evidence="2">Uncharacterized protein</fullName>
    </submittedName>
</protein>
<organism evidence="2 3">
    <name type="scientific">Algoriphagus chordae</name>
    <dbReference type="NCBI Taxonomy" id="237019"/>
    <lineage>
        <taxon>Bacteria</taxon>
        <taxon>Pseudomonadati</taxon>
        <taxon>Bacteroidota</taxon>
        <taxon>Cytophagia</taxon>
        <taxon>Cytophagales</taxon>
        <taxon>Cyclobacteriaceae</taxon>
        <taxon>Algoriphagus</taxon>
    </lineage>
</organism>
<name>A0A2W7QYK7_9BACT</name>
<gene>
    <name evidence="2" type="ORF">LV85_04183</name>
</gene>
<proteinExistence type="predicted"/>
<dbReference type="Proteomes" id="UP000248882">
    <property type="component" value="Unassembled WGS sequence"/>
</dbReference>
<feature type="compositionally biased region" description="Basic and acidic residues" evidence="1">
    <location>
        <begin position="15"/>
        <end position="27"/>
    </location>
</feature>
<sequence>MRLVCPQMTATAGMGKEKSGKLRRGDDNPNVMLAGQKVHIVKFDCN</sequence>
<reference evidence="2 3" key="1">
    <citation type="submission" date="2018-06" db="EMBL/GenBank/DDBJ databases">
        <title>Genomic Encyclopedia of Archaeal and Bacterial Type Strains, Phase II (KMG-II): from individual species to whole genera.</title>
        <authorList>
            <person name="Goeker M."/>
        </authorList>
    </citation>
    <scope>NUCLEOTIDE SEQUENCE [LARGE SCALE GENOMIC DNA]</scope>
    <source>
        <strain evidence="2 3">DSM 19830</strain>
    </source>
</reference>